<organism evidence="2 3">
    <name type="scientific">Luteolibacter rhizosphaerae</name>
    <dbReference type="NCBI Taxonomy" id="2989719"/>
    <lineage>
        <taxon>Bacteria</taxon>
        <taxon>Pseudomonadati</taxon>
        <taxon>Verrucomicrobiota</taxon>
        <taxon>Verrucomicrobiia</taxon>
        <taxon>Verrucomicrobiales</taxon>
        <taxon>Verrucomicrobiaceae</taxon>
        <taxon>Luteolibacter</taxon>
    </lineage>
</organism>
<proteinExistence type="predicted"/>
<dbReference type="EMBL" id="JAPDDR010000001">
    <property type="protein sequence ID" value="MCW1912370.1"/>
    <property type="molecule type" value="Genomic_DNA"/>
</dbReference>
<name>A0ABT3FXR0_9BACT</name>
<evidence type="ECO:0008006" key="4">
    <source>
        <dbReference type="Google" id="ProtNLM"/>
    </source>
</evidence>
<keyword evidence="1" id="KW-0472">Membrane</keyword>
<accession>A0ABT3FXR0</accession>
<keyword evidence="1" id="KW-1133">Transmembrane helix</keyword>
<reference evidence="2" key="1">
    <citation type="submission" date="2022-10" db="EMBL/GenBank/DDBJ databases">
        <title>Luteolibacter sp. GHJ8, whole genome shotgun sequencing project.</title>
        <authorList>
            <person name="Zhao G."/>
            <person name="Shen L."/>
        </authorList>
    </citation>
    <scope>NUCLEOTIDE SEQUENCE</scope>
    <source>
        <strain evidence="2">GHJ8</strain>
    </source>
</reference>
<comment type="caution">
    <text evidence="2">The sequence shown here is derived from an EMBL/GenBank/DDBJ whole genome shotgun (WGS) entry which is preliminary data.</text>
</comment>
<dbReference type="Proteomes" id="UP001165653">
    <property type="component" value="Unassembled WGS sequence"/>
</dbReference>
<keyword evidence="1" id="KW-0812">Transmembrane</keyword>
<feature type="transmembrane region" description="Helical" evidence="1">
    <location>
        <begin position="52"/>
        <end position="75"/>
    </location>
</feature>
<dbReference type="RefSeq" id="WP_264510694.1">
    <property type="nucleotide sequence ID" value="NZ_JAPDDR010000001.1"/>
</dbReference>
<evidence type="ECO:0000313" key="3">
    <source>
        <dbReference type="Proteomes" id="UP001165653"/>
    </source>
</evidence>
<gene>
    <name evidence="2" type="ORF">OJ996_02215</name>
</gene>
<protein>
    <recommendedName>
        <fullName evidence="4">Anti sigma-E protein RseA N-terminal domain-containing protein</fullName>
    </recommendedName>
</protein>
<evidence type="ECO:0000313" key="2">
    <source>
        <dbReference type="EMBL" id="MCW1912370.1"/>
    </source>
</evidence>
<sequence length="131" mass="14037">MKRETNSGNIEKDPVWELLRESAAHRPSPNFAANVVRAARLEGQAKPWWSKILIPVSIGGALTAAAAMVAVVMSLQDTSNPGGHGQSVVVNEGTHSSFADLQDNLETEVFLAASEQLGDYSDEELVSMIGF</sequence>
<keyword evidence="3" id="KW-1185">Reference proteome</keyword>
<evidence type="ECO:0000256" key="1">
    <source>
        <dbReference type="SAM" id="Phobius"/>
    </source>
</evidence>